<reference evidence="1 2" key="1">
    <citation type="submission" date="2019-08" db="EMBL/GenBank/DDBJ databases">
        <title>Draft genome sequences of two oriental melons (Cucumis melo L. var makuwa).</title>
        <authorList>
            <person name="Kwon S.-Y."/>
        </authorList>
    </citation>
    <scope>NUCLEOTIDE SEQUENCE [LARGE SCALE GENOMIC DNA]</scope>
    <source>
        <strain evidence="2">cv. Chang Bougi</strain>
        <tissue evidence="1">Leaf</tissue>
    </source>
</reference>
<gene>
    <name evidence="1" type="ORF">E5676_scaffold73G00460</name>
</gene>
<comment type="caution">
    <text evidence="1">The sequence shown here is derived from an EMBL/GenBank/DDBJ whole genome shotgun (WGS) entry which is preliminary data.</text>
</comment>
<evidence type="ECO:0000313" key="2">
    <source>
        <dbReference type="Proteomes" id="UP000321947"/>
    </source>
</evidence>
<sequence length="139" mass="15451">MELQVNAAGSPVHAIQQVAELGCVGCEGPHNTNACPRNIEIFAHVKITHSNTYNDGWRNHPNFSWGVKNKIVKGGRAVKLLIATKHLAISKGNTMRDHAIQILTINKPPPLFHPYPQWKPYSANTCRGMMPFCKVKPHP</sequence>
<proteinExistence type="predicted"/>
<evidence type="ECO:0000313" key="1">
    <source>
        <dbReference type="EMBL" id="TYK11061.1"/>
    </source>
</evidence>
<accession>A0A5D3CGY4</accession>
<name>A0A5D3CGY4_CUCMM</name>
<dbReference type="Proteomes" id="UP000321947">
    <property type="component" value="Unassembled WGS sequence"/>
</dbReference>
<dbReference type="AlphaFoldDB" id="A0A5D3CGY4"/>
<organism evidence="1 2">
    <name type="scientific">Cucumis melo var. makuwa</name>
    <name type="common">Oriental melon</name>
    <dbReference type="NCBI Taxonomy" id="1194695"/>
    <lineage>
        <taxon>Eukaryota</taxon>
        <taxon>Viridiplantae</taxon>
        <taxon>Streptophyta</taxon>
        <taxon>Embryophyta</taxon>
        <taxon>Tracheophyta</taxon>
        <taxon>Spermatophyta</taxon>
        <taxon>Magnoliopsida</taxon>
        <taxon>eudicotyledons</taxon>
        <taxon>Gunneridae</taxon>
        <taxon>Pentapetalae</taxon>
        <taxon>rosids</taxon>
        <taxon>fabids</taxon>
        <taxon>Cucurbitales</taxon>
        <taxon>Cucurbitaceae</taxon>
        <taxon>Benincaseae</taxon>
        <taxon>Cucumis</taxon>
    </lineage>
</organism>
<protein>
    <submittedName>
        <fullName evidence="1">Uncharacterized protein</fullName>
    </submittedName>
</protein>
<dbReference type="EMBL" id="SSTD01010919">
    <property type="protein sequence ID" value="TYK11061.1"/>
    <property type="molecule type" value="Genomic_DNA"/>
</dbReference>